<gene>
    <name evidence="9" type="ORF">BCR33DRAFT_718588</name>
</gene>
<evidence type="ECO:0000256" key="3">
    <source>
        <dbReference type="ARBA" id="ARBA00022723"/>
    </source>
</evidence>
<dbReference type="InterPro" id="IPR023561">
    <property type="entry name" value="Carbonic_anhydrase_a-class"/>
</dbReference>
<protein>
    <recommendedName>
        <fullName evidence="2">carbonic anhydrase</fullName>
        <ecNumber evidence="2">4.2.1.1</ecNumber>
    </recommendedName>
</protein>
<dbReference type="GO" id="GO:0004089">
    <property type="term" value="F:carbonate dehydratase activity"/>
    <property type="evidence" value="ECO:0007669"/>
    <property type="project" value="UniProtKB-EC"/>
</dbReference>
<comment type="caution">
    <text evidence="9">The sequence shown here is derived from an EMBL/GenBank/DDBJ whole genome shotgun (WGS) entry which is preliminary data.</text>
</comment>
<feature type="domain" description="Alpha-carbonic anhydrase" evidence="8">
    <location>
        <begin position="66"/>
        <end position="360"/>
    </location>
</feature>
<evidence type="ECO:0000256" key="1">
    <source>
        <dbReference type="ARBA" id="ARBA00010718"/>
    </source>
</evidence>
<reference evidence="9 10" key="1">
    <citation type="submission" date="2016-07" db="EMBL/GenBank/DDBJ databases">
        <title>Pervasive Adenine N6-methylation of Active Genes in Fungi.</title>
        <authorList>
            <consortium name="DOE Joint Genome Institute"/>
            <person name="Mondo S.J."/>
            <person name="Dannebaum R.O."/>
            <person name="Kuo R.C."/>
            <person name="Labutti K."/>
            <person name="Haridas S."/>
            <person name="Kuo A."/>
            <person name="Salamov A."/>
            <person name="Ahrendt S.R."/>
            <person name="Lipzen A."/>
            <person name="Sullivan W."/>
            <person name="Andreopoulos W.B."/>
            <person name="Clum A."/>
            <person name="Lindquist E."/>
            <person name="Daum C."/>
            <person name="Ramamoorthy G.K."/>
            <person name="Gryganskyi A."/>
            <person name="Culley D."/>
            <person name="Magnuson J.K."/>
            <person name="James T.Y."/>
            <person name="O'Malley M.A."/>
            <person name="Stajich J.E."/>
            <person name="Spatafora J.W."/>
            <person name="Visel A."/>
            <person name="Grigoriev I.V."/>
        </authorList>
    </citation>
    <scope>NUCLEOTIDE SEQUENCE [LARGE SCALE GENOMIC DNA]</scope>
    <source>
        <strain evidence="9 10">JEL800</strain>
    </source>
</reference>
<keyword evidence="7" id="KW-1133">Transmembrane helix</keyword>
<dbReference type="AlphaFoldDB" id="A0A1Y2C6N0"/>
<dbReference type="PROSITE" id="PS51144">
    <property type="entry name" value="ALPHA_CA_2"/>
    <property type="match status" value="1"/>
</dbReference>
<dbReference type="PANTHER" id="PTHR18952">
    <property type="entry name" value="CARBONIC ANHYDRASE"/>
    <property type="match status" value="1"/>
</dbReference>
<dbReference type="Gene3D" id="3.10.200.10">
    <property type="entry name" value="Alpha carbonic anhydrase"/>
    <property type="match status" value="1"/>
</dbReference>
<evidence type="ECO:0000313" key="9">
    <source>
        <dbReference type="EMBL" id="ORY41945.1"/>
    </source>
</evidence>
<keyword evidence="7" id="KW-0812">Transmembrane</keyword>
<keyword evidence="4" id="KW-0862">Zinc</keyword>
<dbReference type="PANTHER" id="PTHR18952:SF265">
    <property type="entry name" value="CARBONIC ANHYDRASE"/>
    <property type="match status" value="1"/>
</dbReference>
<evidence type="ECO:0000259" key="8">
    <source>
        <dbReference type="PROSITE" id="PS51144"/>
    </source>
</evidence>
<dbReference type="SMART" id="SM01057">
    <property type="entry name" value="Carb_anhydrase"/>
    <property type="match status" value="1"/>
</dbReference>
<evidence type="ECO:0000256" key="6">
    <source>
        <dbReference type="ARBA" id="ARBA00048348"/>
    </source>
</evidence>
<comment type="catalytic activity">
    <reaction evidence="6">
        <text>hydrogencarbonate + H(+) = CO2 + H2O</text>
        <dbReference type="Rhea" id="RHEA:10748"/>
        <dbReference type="ChEBI" id="CHEBI:15377"/>
        <dbReference type="ChEBI" id="CHEBI:15378"/>
        <dbReference type="ChEBI" id="CHEBI:16526"/>
        <dbReference type="ChEBI" id="CHEBI:17544"/>
        <dbReference type="EC" id="4.2.1.1"/>
    </reaction>
</comment>
<evidence type="ECO:0000256" key="7">
    <source>
        <dbReference type="SAM" id="Phobius"/>
    </source>
</evidence>
<dbReference type="EC" id="4.2.1.1" evidence="2"/>
<dbReference type="EMBL" id="MCGO01000030">
    <property type="protein sequence ID" value="ORY41945.1"/>
    <property type="molecule type" value="Genomic_DNA"/>
</dbReference>
<sequence length="360" mass="39894">MASSDSLPFIIAGTIAGVAVLIIVVVVIYTKGFKGVNLEAQAKGVPRDIPPPLPAKDTPTHRVTLHDWSYNGSGGPQHWHEIDGVVVGTHQSPVNFVDDHLLFPRSEFVPSVHYRHHEPHLTRIGTGASIHHIDAAHQEKAHHHPHSSIKNDSRIAVVPRTNSQNAEYQNGEVANTGHSIQINMPTSTDKELSSFGGFVFFQGRKYHLKQIHFHSPSEHVIEGIHTKMEAHFVHANDQGGLLVLGMFINPPEEGKTTLTFLDSMLDEIPQSTTEKPHLVQDFDLKQAGKCLKSSEAYYVYDGSLTTPPCTEGVHWIIGTGIFHMKEEVIAAIEQRMPVPNARPAFDSRKYARPDLKATYL</sequence>
<dbReference type="InterPro" id="IPR036398">
    <property type="entry name" value="CA_dom_sf"/>
</dbReference>
<dbReference type="Proteomes" id="UP000193642">
    <property type="component" value="Unassembled WGS sequence"/>
</dbReference>
<evidence type="ECO:0000256" key="2">
    <source>
        <dbReference type="ARBA" id="ARBA00012925"/>
    </source>
</evidence>
<evidence type="ECO:0000256" key="4">
    <source>
        <dbReference type="ARBA" id="ARBA00022833"/>
    </source>
</evidence>
<accession>A0A1Y2C6N0</accession>
<dbReference type="InterPro" id="IPR041891">
    <property type="entry name" value="Alpha_CA_prokaryot-like"/>
</dbReference>
<name>A0A1Y2C6N0_9FUNG</name>
<dbReference type="OrthoDB" id="429145at2759"/>
<keyword evidence="3" id="KW-0479">Metal-binding</keyword>
<proteinExistence type="inferred from homology"/>
<evidence type="ECO:0000313" key="10">
    <source>
        <dbReference type="Proteomes" id="UP000193642"/>
    </source>
</evidence>
<dbReference type="Pfam" id="PF00194">
    <property type="entry name" value="Carb_anhydrase"/>
    <property type="match status" value="1"/>
</dbReference>
<dbReference type="CDD" id="cd03124">
    <property type="entry name" value="alpha_CA_prokaryotic_like"/>
    <property type="match status" value="1"/>
</dbReference>
<feature type="transmembrane region" description="Helical" evidence="7">
    <location>
        <begin position="6"/>
        <end position="29"/>
    </location>
</feature>
<dbReference type="STRING" id="329046.A0A1Y2C6N0"/>
<keyword evidence="7" id="KW-0472">Membrane</keyword>
<comment type="similarity">
    <text evidence="1">Belongs to the alpha-carbonic anhydrase family.</text>
</comment>
<dbReference type="SUPFAM" id="SSF51069">
    <property type="entry name" value="Carbonic anhydrase"/>
    <property type="match status" value="1"/>
</dbReference>
<organism evidence="9 10">
    <name type="scientific">Rhizoclosmatium globosum</name>
    <dbReference type="NCBI Taxonomy" id="329046"/>
    <lineage>
        <taxon>Eukaryota</taxon>
        <taxon>Fungi</taxon>
        <taxon>Fungi incertae sedis</taxon>
        <taxon>Chytridiomycota</taxon>
        <taxon>Chytridiomycota incertae sedis</taxon>
        <taxon>Chytridiomycetes</taxon>
        <taxon>Chytridiales</taxon>
        <taxon>Chytriomycetaceae</taxon>
        <taxon>Rhizoclosmatium</taxon>
    </lineage>
</organism>
<dbReference type="GO" id="GO:0008270">
    <property type="term" value="F:zinc ion binding"/>
    <property type="evidence" value="ECO:0007669"/>
    <property type="project" value="InterPro"/>
</dbReference>
<keyword evidence="10" id="KW-1185">Reference proteome</keyword>
<dbReference type="InterPro" id="IPR001148">
    <property type="entry name" value="CA_dom"/>
</dbReference>
<evidence type="ECO:0000256" key="5">
    <source>
        <dbReference type="ARBA" id="ARBA00023239"/>
    </source>
</evidence>
<keyword evidence="5" id="KW-0456">Lyase</keyword>